<sequence length="268" mass="28594">MARTVPPPASRPSSPENAEDDLAARPWQYPGVPAEGTGVLLGDRFMRLPGSPGDALDELLQAARVAPVAQRTLVLAVGSNASPGVMRRKFAALGVAPVVPFLAVEVEGFAVGHSAHVSRPGFIAATGFRCPGTTTSTFASLLDDDQLACLDATEPNYLRRTLTRAELPVTLAGGTRPEQVSLYDSRWGVLGDATPEPLLPQEERYAWLATHCPPWRRLVPPEADLRATMIRLASDETLREAVRDAWAAKGWSHPSGLASPTSPGHPES</sequence>
<dbReference type="EMBL" id="BAHD01000049">
    <property type="protein sequence ID" value="GAB96810.1"/>
    <property type="molecule type" value="Genomic_DNA"/>
</dbReference>
<organism evidence="2 3">
    <name type="scientific">Kineosphaera limosa NBRC 100340</name>
    <dbReference type="NCBI Taxonomy" id="1184609"/>
    <lineage>
        <taxon>Bacteria</taxon>
        <taxon>Bacillati</taxon>
        <taxon>Actinomycetota</taxon>
        <taxon>Actinomycetes</taxon>
        <taxon>Micrococcales</taxon>
        <taxon>Dermatophilaceae</taxon>
        <taxon>Kineosphaera</taxon>
    </lineage>
</organism>
<feature type="region of interest" description="Disordered" evidence="1">
    <location>
        <begin position="1"/>
        <end position="29"/>
    </location>
</feature>
<accession>K6WC52</accession>
<dbReference type="Proteomes" id="UP000008366">
    <property type="component" value="Unassembled WGS sequence"/>
</dbReference>
<comment type="caution">
    <text evidence="2">The sequence shown here is derived from an EMBL/GenBank/DDBJ whole genome shotgun (WGS) entry which is preliminary data.</text>
</comment>
<feature type="compositionally biased region" description="Pro residues" evidence="1">
    <location>
        <begin position="1"/>
        <end position="10"/>
    </location>
</feature>
<proteinExistence type="predicted"/>
<dbReference type="AlphaFoldDB" id="K6WC52"/>
<gene>
    <name evidence="2" type="ORF">KILIM_049_00280</name>
</gene>
<name>K6WC52_9MICO</name>
<evidence type="ECO:0000313" key="2">
    <source>
        <dbReference type="EMBL" id="GAB96810.1"/>
    </source>
</evidence>
<evidence type="ECO:0000313" key="3">
    <source>
        <dbReference type="Proteomes" id="UP000008366"/>
    </source>
</evidence>
<keyword evidence="3" id="KW-1185">Reference proteome</keyword>
<protein>
    <submittedName>
        <fullName evidence="2">Uncharacterized protein</fullName>
    </submittedName>
</protein>
<evidence type="ECO:0000256" key="1">
    <source>
        <dbReference type="SAM" id="MobiDB-lite"/>
    </source>
</evidence>
<reference evidence="2 3" key="1">
    <citation type="submission" date="2012-08" db="EMBL/GenBank/DDBJ databases">
        <title>Whole genome shotgun sequence of Kineosphaera limosa NBRC 100340.</title>
        <authorList>
            <person name="Yoshida I."/>
            <person name="Isaki S."/>
            <person name="Hosoyama A."/>
            <person name="Tsuchikane K."/>
            <person name="Katsumata H."/>
            <person name="Ando Y."/>
            <person name="Ohji S."/>
            <person name="Hamada M."/>
            <person name="Tamura T."/>
            <person name="Yamazoe A."/>
            <person name="Yamazaki S."/>
            <person name="Fujita N."/>
        </authorList>
    </citation>
    <scope>NUCLEOTIDE SEQUENCE [LARGE SCALE GENOMIC DNA]</scope>
    <source>
        <strain evidence="2 3">NBRC 100340</strain>
    </source>
</reference>
<dbReference type="eggNOG" id="ENOG5033322">
    <property type="taxonomic scope" value="Bacteria"/>
</dbReference>